<organism evidence="1 2">
    <name type="scientific">Paraflavitalea soli</name>
    <dbReference type="NCBI Taxonomy" id="2315862"/>
    <lineage>
        <taxon>Bacteria</taxon>
        <taxon>Pseudomonadati</taxon>
        <taxon>Bacteroidota</taxon>
        <taxon>Chitinophagia</taxon>
        <taxon>Chitinophagales</taxon>
        <taxon>Chitinophagaceae</taxon>
        <taxon>Paraflavitalea</taxon>
    </lineage>
</organism>
<sequence length="225" mass="25287">MTRKNKNKLTKKRIHEEAAFGRTRENMSEFGRAGEANRLVREAFNDVLQPISDRYVSGRLTKRMVRIIHSDPVRARGERIVTPEALPMLEGFNFNRNKLLADTLYAPWHLYLDHAAGLFRIHIPFFNAITMVDTQSGADDYRLIACATAIDFENRDTKTVIQQSQHILTNDTTTRSINFSLHLPPGNTHPVILTLGVEFFGGGIPGAPIASRYINAMAVIKVVTG</sequence>
<dbReference type="Proteomes" id="UP000263900">
    <property type="component" value="Chromosome"/>
</dbReference>
<dbReference type="AlphaFoldDB" id="A0A3B7MJL6"/>
<reference evidence="1 2" key="1">
    <citation type="submission" date="2018-09" db="EMBL/GenBank/DDBJ databases">
        <title>Genome sequencing of strain 6GH32-13.</title>
        <authorList>
            <person name="Weon H.-Y."/>
            <person name="Heo J."/>
            <person name="Kwon S.-W."/>
        </authorList>
    </citation>
    <scope>NUCLEOTIDE SEQUENCE [LARGE SCALE GENOMIC DNA]</scope>
    <source>
        <strain evidence="1 2">5GH32-13</strain>
    </source>
</reference>
<protein>
    <submittedName>
        <fullName evidence="1">Uncharacterized protein</fullName>
    </submittedName>
</protein>
<name>A0A3B7MJL6_9BACT</name>
<dbReference type="RefSeq" id="WP_119049331.1">
    <property type="nucleotide sequence ID" value="NZ_CP032157.1"/>
</dbReference>
<gene>
    <name evidence="1" type="ORF">D3H65_05655</name>
</gene>
<proteinExistence type="predicted"/>
<evidence type="ECO:0000313" key="2">
    <source>
        <dbReference type="Proteomes" id="UP000263900"/>
    </source>
</evidence>
<dbReference type="OrthoDB" id="645138at2"/>
<dbReference type="EMBL" id="CP032157">
    <property type="protein sequence ID" value="AXY73493.1"/>
    <property type="molecule type" value="Genomic_DNA"/>
</dbReference>
<evidence type="ECO:0000313" key="1">
    <source>
        <dbReference type="EMBL" id="AXY73493.1"/>
    </source>
</evidence>
<accession>A0A3B7MJL6</accession>
<dbReference type="KEGG" id="pseg:D3H65_05655"/>
<keyword evidence="2" id="KW-1185">Reference proteome</keyword>